<dbReference type="AlphaFoldDB" id="A0A8H4U0B4"/>
<evidence type="ECO:0000313" key="2">
    <source>
        <dbReference type="Proteomes" id="UP000622797"/>
    </source>
</evidence>
<dbReference type="EMBL" id="JABEXW010000248">
    <property type="protein sequence ID" value="KAF4967209.1"/>
    <property type="molecule type" value="Genomic_DNA"/>
</dbReference>
<evidence type="ECO:0000313" key="1">
    <source>
        <dbReference type="EMBL" id="KAF4967209.1"/>
    </source>
</evidence>
<gene>
    <name evidence="1" type="ORF">FSARC_5188</name>
</gene>
<dbReference type="PANTHER" id="PTHR48419:SF1">
    <property type="entry name" value="SULFOTRANSFERASE DOMAIN-CONTAINING PROTEIN"/>
    <property type="match status" value="1"/>
</dbReference>
<proteinExistence type="predicted"/>
<reference evidence="1" key="1">
    <citation type="journal article" date="2020" name="BMC Genomics">
        <title>Correction to: Identification and distribution of gene clusters required for synthesis of sphingolipid metabolism inhibitors in diverse species of the filamentous fungus Fusarium.</title>
        <authorList>
            <person name="Kim H.S."/>
            <person name="Lohmar J.M."/>
            <person name="Busman M."/>
            <person name="Brown D.W."/>
            <person name="Naumann T.A."/>
            <person name="Divon H.H."/>
            <person name="Lysoe E."/>
            <person name="Uhlig S."/>
            <person name="Proctor R.H."/>
        </authorList>
    </citation>
    <scope>NUCLEOTIDE SEQUENCE</scope>
    <source>
        <strain evidence="1">NRRL 20472</strain>
    </source>
</reference>
<sequence>MSATPAARHLLVTSPRTASNLLVRILNFEGQGARPTKSNGYFWIMSIPKRYELQWKPMVEWTTEEKKGLDEIEQQCFDNLKNYLDEAEKEGQLVLFKEHALLLNHPFFESEFTHGKGTAFGEPTPLGGGTRSELNKTVLSDELLRTFKPTFLIRHPALSLPSMYRAARSVALAREHKEPSLIERSSVWVRTLFDFYQTQHNNGGELPLVLDADDMMTSTELMLKYAKIAGLDPDKLRFSWDKASEEMLSNMSDMAKLMLSSLNGSDKVNLDKVAGDLNIDDEAVKWRNEFGDEGGKKLESWVRAAMADYEFMRSKRLRI</sequence>
<protein>
    <submittedName>
        <fullName evidence="1">Uncharacterized protein</fullName>
    </submittedName>
</protein>
<name>A0A8H4U0B4_9HYPO</name>
<dbReference type="PANTHER" id="PTHR48419">
    <property type="entry name" value="SULFOTRANSFERASE DOMAIN-CONTAINING PROTEIN"/>
    <property type="match status" value="1"/>
</dbReference>
<reference evidence="1" key="2">
    <citation type="submission" date="2020-05" db="EMBL/GenBank/DDBJ databases">
        <authorList>
            <person name="Kim H.-S."/>
            <person name="Proctor R.H."/>
            <person name="Brown D.W."/>
        </authorList>
    </citation>
    <scope>NUCLEOTIDE SEQUENCE</scope>
    <source>
        <strain evidence="1">NRRL 20472</strain>
    </source>
</reference>
<keyword evidence="2" id="KW-1185">Reference proteome</keyword>
<dbReference type="OrthoDB" id="3650366at2759"/>
<accession>A0A8H4U0B4</accession>
<dbReference type="InterPro" id="IPR027417">
    <property type="entry name" value="P-loop_NTPase"/>
</dbReference>
<dbReference type="InterPro" id="IPR053226">
    <property type="entry name" value="Pyrrolopyrazine_biosynth_F"/>
</dbReference>
<comment type="caution">
    <text evidence="1">The sequence shown here is derived from an EMBL/GenBank/DDBJ whole genome shotgun (WGS) entry which is preliminary data.</text>
</comment>
<dbReference type="SUPFAM" id="SSF52540">
    <property type="entry name" value="P-loop containing nucleoside triphosphate hydrolases"/>
    <property type="match status" value="1"/>
</dbReference>
<dbReference type="Proteomes" id="UP000622797">
    <property type="component" value="Unassembled WGS sequence"/>
</dbReference>
<organism evidence="1 2">
    <name type="scientific">Fusarium sarcochroum</name>
    <dbReference type="NCBI Taxonomy" id="1208366"/>
    <lineage>
        <taxon>Eukaryota</taxon>
        <taxon>Fungi</taxon>
        <taxon>Dikarya</taxon>
        <taxon>Ascomycota</taxon>
        <taxon>Pezizomycotina</taxon>
        <taxon>Sordariomycetes</taxon>
        <taxon>Hypocreomycetidae</taxon>
        <taxon>Hypocreales</taxon>
        <taxon>Nectriaceae</taxon>
        <taxon>Fusarium</taxon>
        <taxon>Fusarium lateritium species complex</taxon>
    </lineage>
</organism>